<evidence type="ECO:0000313" key="4">
    <source>
        <dbReference type="Proteomes" id="UP001447188"/>
    </source>
</evidence>
<keyword evidence="4" id="KW-1185">Reference proteome</keyword>
<dbReference type="PROSITE" id="PS50097">
    <property type="entry name" value="BTB"/>
    <property type="match status" value="1"/>
</dbReference>
<organism evidence="3 4">
    <name type="scientific">Discina gigas</name>
    <dbReference type="NCBI Taxonomy" id="1032678"/>
    <lineage>
        <taxon>Eukaryota</taxon>
        <taxon>Fungi</taxon>
        <taxon>Dikarya</taxon>
        <taxon>Ascomycota</taxon>
        <taxon>Pezizomycotina</taxon>
        <taxon>Pezizomycetes</taxon>
        <taxon>Pezizales</taxon>
        <taxon>Discinaceae</taxon>
        <taxon>Discina</taxon>
    </lineage>
</organism>
<dbReference type="Gene3D" id="3.30.710.10">
    <property type="entry name" value="Potassium Channel Kv1.1, Chain A"/>
    <property type="match status" value="1"/>
</dbReference>
<sequence>MSSEIFELLAQDDVRFLVHKDILTHQSQPFADATCGVWKESTDRKIHLRDWDAKTVGRLVQFLYTGDYKYPDPSSVPDIERTPKVEGQAAPKPAEEPQLHPATLTPLLECVLGDMPERAVLRMTDCTWLECVDTSSFDFEESFLAHSKVYTLAHYKSIAALKAFAQGRLARVLLAVHPLGCNPHLTMNITKLATYVYENTDSLECSAGPLRNMVSQFFALNFPAWQADPVSVELMCGGGDFVKDVLAKLCRRLGVISTLRTAAPATRYINSFGVG</sequence>
<evidence type="ECO:0000313" key="3">
    <source>
        <dbReference type="EMBL" id="KAL0631808.1"/>
    </source>
</evidence>
<protein>
    <recommendedName>
        <fullName evidence="2">BTB domain-containing protein</fullName>
    </recommendedName>
</protein>
<dbReference type="PANTHER" id="PTHR47843">
    <property type="entry name" value="BTB DOMAIN-CONTAINING PROTEIN-RELATED"/>
    <property type="match status" value="1"/>
</dbReference>
<dbReference type="Pfam" id="PF00651">
    <property type="entry name" value="BTB"/>
    <property type="match status" value="1"/>
</dbReference>
<accession>A0ABR3G7L5</accession>
<dbReference type="InterPro" id="IPR000210">
    <property type="entry name" value="BTB/POZ_dom"/>
</dbReference>
<feature type="region of interest" description="Disordered" evidence="1">
    <location>
        <begin position="74"/>
        <end position="98"/>
    </location>
</feature>
<dbReference type="InterPro" id="IPR011333">
    <property type="entry name" value="SKP1/BTB/POZ_sf"/>
</dbReference>
<feature type="domain" description="BTB" evidence="2">
    <location>
        <begin position="3"/>
        <end position="72"/>
    </location>
</feature>
<dbReference type="Proteomes" id="UP001447188">
    <property type="component" value="Unassembled WGS sequence"/>
</dbReference>
<dbReference type="SUPFAM" id="SSF54695">
    <property type="entry name" value="POZ domain"/>
    <property type="match status" value="1"/>
</dbReference>
<dbReference type="PANTHER" id="PTHR47843:SF5">
    <property type="entry name" value="BTB_POZ DOMAIN PROTEIN"/>
    <property type="match status" value="1"/>
</dbReference>
<reference evidence="3 4" key="1">
    <citation type="submission" date="2024-02" db="EMBL/GenBank/DDBJ databases">
        <title>Discinaceae phylogenomics.</title>
        <authorList>
            <person name="Dirks A.C."/>
            <person name="James T.Y."/>
        </authorList>
    </citation>
    <scope>NUCLEOTIDE SEQUENCE [LARGE SCALE GENOMIC DNA]</scope>
    <source>
        <strain evidence="3 4">ACD0624</strain>
    </source>
</reference>
<comment type="caution">
    <text evidence="3">The sequence shown here is derived from an EMBL/GenBank/DDBJ whole genome shotgun (WGS) entry which is preliminary data.</text>
</comment>
<name>A0ABR3G7L5_9PEZI</name>
<gene>
    <name evidence="3" type="ORF">Q9L58_009318</name>
</gene>
<evidence type="ECO:0000256" key="1">
    <source>
        <dbReference type="SAM" id="MobiDB-lite"/>
    </source>
</evidence>
<proteinExistence type="predicted"/>
<dbReference type="CDD" id="cd18186">
    <property type="entry name" value="BTB_POZ_ZBTB_KLHL-like"/>
    <property type="match status" value="1"/>
</dbReference>
<dbReference type="EMBL" id="JBBBZM010000209">
    <property type="protein sequence ID" value="KAL0631808.1"/>
    <property type="molecule type" value="Genomic_DNA"/>
</dbReference>
<evidence type="ECO:0000259" key="2">
    <source>
        <dbReference type="PROSITE" id="PS50097"/>
    </source>
</evidence>